<comment type="caution">
    <text evidence="1">The sequence shown here is derived from an EMBL/GenBank/DDBJ whole genome shotgun (WGS) entry which is preliminary data.</text>
</comment>
<gene>
    <name evidence="1" type="ORF">DOJ23_16830</name>
    <name evidence="2" type="ORF">DPS10_11055</name>
</gene>
<evidence type="ECO:0000313" key="2">
    <source>
        <dbReference type="EMBL" id="EBX3355393.1"/>
    </source>
</evidence>
<accession>A0A5H8H019</accession>
<organism evidence="1">
    <name type="scientific">Salmonella enterica subsp. enterica serovar Braenderup</name>
    <dbReference type="NCBI Taxonomy" id="149391"/>
    <lineage>
        <taxon>Bacteria</taxon>
        <taxon>Pseudomonadati</taxon>
        <taxon>Pseudomonadota</taxon>
        <taxon>Gammaproteobacteria</taxon>
        <taxon>Enterobacterales</taxon>
        <taxon>Enterobacteriaceae</taxon>
        <taxon>Salmonella</taxon>
    </lineage>
</organism>
<name>A0A5H8H019_SALET</name>
<proteinExistence type="predicted"/>
<protein>
    <submittedName>
        <fullName evidence="1">Uncharacterized protein</fullName>
    </submittedName>
</protein>
<dbReference type="EMBL" id="AAHFAS010000039">
    <property type="protein sequence ID" value="EBV3763189.1"/>
    <property type="molecule type" value="Genomic_DNA"/>
</dbReference>
<sequence>MQNYPLPWTFHPQLTEERLSIIAEALLKVQEDTHELLSSSLDDNYTRATCTFGRQKNRIVKLCMSKKYDWLGLSNPNNDYTITIGGIPIRSFSDDPTNPKKANFFRKNSVDQLFASEDTIPTIWRFVVEKPEFEGEGGRVHFAGYNALEEMLSLWTYGEERVTVLHSTDDTPPAPVKIELDDISASVPEKEKKSDNG</sequence>
<dbReference type="EMBL" id="AAHKXZ010000007">
    <property type="protein sequence ID" value="EBX3355393.1"/>
    <property type="molecule type" value="Genomic_DNA"/>
</dbReference>
<dbReference type="AlphaFoldDB" id="A0A5H8H019"/>
<evidence type="ECO:0000313" key="1">
    <source>
        <dbReference type="EMBL" id="EBV3763189.1"/>
    </source>
</evidence>
<reference evidence="1" key="1">
    <citation type="submission" date="2018-06" db="EMBL/GenBank/DDBJ databases">
        <authorList>
            <person name="Ashton P.M."/>
            <person name="Dallman T."/>
            <person name="Nair S."/>
            <person name="De Pinna E."/>
            <person name="Peters T."/>
            <person name="Grant K."/>
        </authorList>
    </citation>
    <scope>NUCLEOTIDE SEQUENCE</scope>
    <source>
        <strain evidence="1">105336</strain>
        <strain evidence="2">205626</strain>
    </source>
</reference>